<dbReference type="Gene3D" id="3.40.720.10">
    <property type="entry name" value="Alkaline Phosphatase, subunit A"/>
    <property type="match status" value="2"/>
</dbReference>
<name>A0A161SEY0_9FLAO</name>
<evidence type="ECO:0000256" key="1">
    <source>
        <dbReference type="ARBA" id="ARBA00009717"/>
    </source>
</evidence>
<dbReference type="OrthoDB" id="980947at2"/>
<proteinExistence type="inferred from homology"/>
<dbReference type="Pfam" id="PF04185">
    <property type="entry name" value="Phosphoesterase"/>
    <property type="match status" value="2"/>
</dbReference>
<dbReference type="InterPro" id="IPR006311">
    <property type="entry name" value="TAT_signal"/>
</dbReference>
<evidence type="ECO:0000256" key="3">
    <source>
        <dbReference type="ARBA" id="ARBA00022801"/>
    </source>
</evidence>
<protein>
    <recommendedName>
        <fullName evidence="2">phospholipase C</fullName>
        <ecNumber evidence="2">3.1.4.3</ecNumber>
    </recommendedName>
</protein>
<dbReference type="InterPro" id="IPR007312">
    <property type="entry name" value="Phosphoesterase"/>
</dbReference>
<sequence>MSTRREFIKQSALFSSGLSFINAMPASIQRAFDIVAPEGTTFLDAEHIVFLMQENRSFDHCFGTLKGVRGFNDPRAMKLKSGMPVWFQTDAHQDIYGPFRLDIENTKVTWMGGLPHSWRDMVGARNDGKMDNWLIAKRPGHKEYRDMPLTMGYFSRADIPFYYALADAFTVCDQHFCSSLTGTSANRSHFWAGAIRENPKDPNSVAHVDNGQINYQDVSWTTYPERLEKANVSWKVYQNELSLPVGLSNPEEDWLANFTDNNLEFYKQYNVRFHKAHYDYMQFELAKLKEGLKSKDLTEDKIEAIKNGIQGIEADIAKYSPEKFEALSEFEKAIHKKAFATNTEDPDHHKLTKMTYVENGEKKTMDVPKGDIFYQFRKDVDEDKLPMVSWLVAPCNFSDHPSAPWFGAWYLSEAIDILTKNPEIWKKTIFILTYDENDGYFDHVAPFVPPLSTDKQMGKVAKGIDTQDEWVTKEQERIRTNKPDSQLASPIGLGYRVPMIIASPWTRGGWVNSEVLDLTSTLQFLEYFIEKKTGKKVIEENISTWRREVCGNMTSVFQPEQDLRNVDLDFVDRDQYLARIMSAREKKVPGGFNKFGQREVLGSKHWTLLSKFPKQEEGIKPSCALPYNLQVNFNVAASKTQLQMDFIVESNQLKNKVYSAPLQVYDMMNQSDQSRGIWDFAVRDREPMDYYWNLVDKYHFDVHGPNGFYRSFKGGSNSLGVYVEFLVDTSLNISIRLKNNSSKSKHIIIKDSLYLKKEEVITLSSQKEVIVKWDYTNVKGWYDIILNCKEDLDWQQQFAGHIENGKASITDPFMASLSK</sequence>
<dbReference type="PANTHER" id="PTHR31956">
    <property type="entry name" value="NON-SPECIFIC PHOSPHOLIPASE C4-RELATED"/>
    <property type="match status" value="1"/>
</dbReference>
<keyword evidence="6" id="KW-1185">Reference proteome</keyword>
<dbReference type="EC" id="3.1.4.3" evidence="2"/>
<dbReference type="InterPro" id="IPR017767">
    <property type="entry name" value="PC-PLC"/>
</dbReference>
<dbReference type="Pfam" id="PF05506">
    <property type="entry name" value="PLipase_C_C"/>
    <property type="match status" value="1"/>
</dbReference>
<dbReference type="RefSeq" id="WP_038987812.1">
    <property type="nucleotide sequence ID" value="NZ_JWJO01000065.1"/>
</dbReference>
<dbReference type="NCBIfam" id="TIGR03396">
    <property type="entry name" value="PC_PLC"/>
    <property type="match status" value="1"/>
</dbReference>
<evidence type="ECO:0000256" key="2">
    <source>
        <dbReference type="ARBA" id="ARBA00012018"/>
    </source>
</evidence>
<dbReference type="EMBL" id="LQNU01000060">
    <property type="protein sequence ID" value="KZE79485.1"/>
    <property type="molecule type" value="Genomic_DNA"/>
</dbReference>
<evidence type="ECO:0000313" key="5">
    <source>
        <dbReference type="EMBL" id="KZE79485.1"/>
    </source>
</evidence>
<comment type="caution">
    <text evidence="5">The sequence shown here is derived from an EMBL/GenBank/DDBJ whole genome shotgun (WGS) entry which is preliminary data.</text>
</comment>
<organism evidence="5 6">
    <name type="scientific">Myroides marinus</name>
    <dbReference type="NCBI Taxonomy" id="703342"/>
    <lineage>
        <taxon>Bacteria</taxon>
        <taxon>Pseudomonadati</taxon>
        <taxon>Bacteroidota</taxon>
        <taxon>Flavobacteriia</taxon>
        <taxon>Flavobacteriales</taxon>
        <taxon>Flavobacteriaceae</taxon>
        <taxon>Myroides</taxon>
    </lineage>
</organism>
<evidence type="ECO:0000259" key="4">
    <source>
        <dbReference type="Pfam" id="PF05506"/>
    </source>
</evidence>
<accession>A0A161SEY0</accession>
<dbReference type="AlphaFoldDB" id="A0A161SEY0"/>
<dbReference type="PROSITE" id="PS51318">
    <property type="entry name" value="TAT"/>
    <property type="match status" value="1"/>
</dbReference>
<dbReference type="InterPro" id="IPR017850">
    <property type="entry name" value="Alkaline_phosphatase_core_sf"/>
</dbReference>
<gene>
    <name evidence="5" type="ORF">AV926_11730</name>
</gene>
<dbReference type="InterPro" id="IPR008475">
    <property type="entry name" value="PLipase_C_C"/>
</dbReference>
<dbReference type="GO" id="GO:0016042">
    <property type="term" value="P:lipid catabolic process"/>
    <property type="evidence" value="ECO:0007669"/>
    <property type="project" value="InterPro"/>
</dbReference>
<keyword evidence="3" id="KW-0378">Hydrolase</keyword>
<dbReference type="PANTHER" id="PTHR31956:SF1">
    <property type="entry name" value="NON-SPECIFIC PHOSPHOLIPASE C1"/>
    <property type="match status" value="1"/>
</dbReference>
<dbReference type="GO" id="GO:0034480">
    <property type="term" value="F:phosphatidylcholine phospholipase C activity"/>
    <property type="evidence" value="ECO:0007669"/>
    <property type="project" value="UniProtKB-EC"/>
</dbReference>
<evidence type="ECO:0000313" key="6">
    <source>
        <dbReference type="Proteomes" id="UP000076630"/>
    </source>
</evidence>
<reference evidence="5 6" key="1">
    <citation type="submission" date="2016-01" db="EMBL/GenBank/DDBJ databases">
        <title>Whole genome sequencing of Myroides marinus L41.</title>
        <authorList>
            <person name="Hong K.W."/>
        </authorList>
    </citation>
    <scope>NUCLEOTIDE SEQUENCE [LARGE SCALE GENOMIC DNA]</scope>
    <source>
        <strain evidence="5 6">L41</strain>
    </source>
</reference>
<comment type="similarity">
    <text evidence="1">Belongs to the bacterial phospholipase C family.</text>
</comment>
<dbReference type="Proteomes" id="UP000076630">
    <property type="component" value="Unassembled WGS sequence"/>
</dbReference>
<feature type="domain" description="Bacterial phospholipase C C-terminal" evidence="4">
    <location>
        <begin position="621"/>
        <end position="714"/>
    </location>
</feature>